<evidence type="ECO:0000256" key="7">
    <source>
        <dbReference type="PIRSR" id="PIRSR000193-1"/>
    </source>
</evidence>
<dbReference type="FunFam" id="1.10.3730.10:FF:000001">
    <property type="entry name" value="Pyrroline-5-carboxylate reductase"/>
    <property type="match status" value="1"/>
</dbReference>
<feature type="domain" description="Pyrroline-5-carboxylate reductase catalytic N-terminal" evidence="10">
    <location>
        <begin position="24"/>
        <end position="118"/>
    </location>
</feature>
<reference evidence="12 13" key="1">
    <citation type="submission" date="2017-02" db="EMBL/GenBank/DDBJ databases">
        <authorList>
            <person name="Peterson S.W."/>
        </authorList>
    </citation>
    <scope>NUCLEOTIDE SEQUENCE [LARGE SCALE GENOMIC DNA]</scope>
    <source>
        <strain evidence="12 13">DSM 21481</strain>
    </source>
</reference>
<dbReference type="HAMAP" id="MF_01925">
    <property type="entry name" value="P5C_reductase"/>
    <property type="match status" value="1"/>
</dbReference>
<dbReference type="InterPro" id="IPR000304">
    <property type="entry name" value="Pyrroline-COOH_reductase"/>
</dbReference>
<evidence type="ECO:0000256" key="2">
    <source>
        <dbReference type="ARBA" id="ARBA00022857"/>
    </source>
</evidence>
<keyword evidence="3 5" id="KW-0560">Oxidoreductase</keyword>
<feature type="binding site" evidence="7">
    <location>
        <begin position="28"/>
        <end position="33"/>
    </location>
    <ligand>
        <name>NADP(+)</name>
        <dbReference type="ChEBI" id="CHEBI:58349"/>
    </ligand>
</feature>
<dbReference type="AlphaFoldDB" id="A0A1T5J5E3"/>
<dbReference type="EMBL" id="FUZQ01000002">
    <property type="protein sequence ID" value="SKC46635.1"/>
    <property type="molecule type" value="Genomic_DNA"/>
</dbReference>
<organism evidence="12 13">
    <name type="scientific">Krasilnikoviella flava</name>
    <dbReference type="NCBI Taxonomy" id="526729"/>
    <lineage>
        <taxon>Bacteria</taxon>
        <taxon>Bacillati</taxon>
        <taxon>Actinomycetota</taxon>
        <taxon>Actinomycetes</taxon>
        <taxon>Micrococcales</taxon>
        <taxon>Promicromonosporaceae</taxon>
        <taxon>Krasilnikoviella</taxon>
    </lineage>
</organism>
<keyword evidence="5 8" id="KW-0641">Proline biosynthesis</keyword>
<dbReference type="Gene3D" id="1.10.3730.10">
    <property type="entry name" value="ProC C-terminal domain-like"/>
    <property type="match status" value="1"/>
</dbReference>
<comment type="function">
    <text evidence="4 5">Catalyzes the reduction of 1-pyrroline-5-carboxylate (PCA) to L-proline.</text>
</comment>
<dbReference type="Gene3D" id="3.40.50.720">
    <property type="entry name" value="NAD(P)-binding Rossmann-like Domain"/>
    <property type="match status" value="1"/>
</dbReference>
<dbReference type="GO" id="GO:0005737">
    <property type="term" value="C:cytoplasm"/>
    <property type="evidence" value="ECO:0007669"/>
    <property type="project" value="UniProtKB-SubCell"/>
</dbReference>
<protein>
    <recommendedName>
        <fullName evidence="5 6">Pyrroline-5-carboxylate reductase</fullName>
        <shortName evidence="5">P5C reductase</shortName>
        <shortName evidence="5">P5CR</shortName>
        <ecNumber evidence="5 6">1.5.1.2</ecNumber>
    </recommendedName>
    <alternativeName>
        <fullName evidence="5">PCA reductase</fullName>
    </alternativeName>
</protein>
<dbReference type="PANTHER" id="PTHR11645:SF0">
    <property type="entry name" value="PYRROLINE-5-CARBOXYLATE REDUCTASE 3"/>
    <property type="match status" value="1"/>
</dbReference>
<comment type="similarity">
    <text evidence="1 5 8">Belongs to the pyrroline-5-carboxylate reductase family.</text>
</comment>
<evidence type="ECO:0000256" key="1">
    <source>
        <dbReference type="ARBA" id="ARBA00005525"/>
    </source>
</evidence>
<comment type="catalytic activity">
    <reaction evidence="5">
        <text>L-proline + NAD(+) = (S)-1-pyrroline-5-carboxylate + NADH + 2 H(+)</text>
        <dbReference type="Rhea" id="RHEA:14105"/>
        <dbReference type="ChEBI" id="CHEBI:15378"/>
        <dbReference type="ChEBI" id="CHEBI:17388"/>
        <dbReference type="ChEBI" id="CHEBI:57540"/>
        <dbReference type="ChEBI" id="CHEBI:57945"/>
        <dbReference type="ChEBI" id="CHEBI:60039"/>
        <dbReference type="EC" id="1.5.1.2"/>
    </reaction>
</comment>
<evidence type="ECO:0000259" key="11">
    <source>
        <dbReference type="Pfam" id="PF14748"/>
    </source>
</evidence>
<dbReference type="Pfam" id="PF14748">
    <property type="entry name" value="P5CR_dimer"/>
    <property type="match status" value="1"/>
</dbReference>
<sequence length="290" mass="29523">MVPVSEQTDEHGGAPTNNQVGGVKMAFLGTGNMGEAVLAGALAAGVAPEDVVATSRRPERGAHLTERFGVRATTDNVAAVDGAHVVVIGVKPKDVGAMLDRVADTLEPGAVVVSVAAGLPLSFFEQRLPAGTPVVRAMPNTPALVGAGVTALVGGSAAREDDVALVEKVLSGSGHVFRVAEKDIDAFGALAGSGPAYVFYVVDAMAEAGVLLGLTRDVARRLAVETVLGSAKLLDETGEHPVLLREKVSSPGGTTVAALRKLDDGGVRAAFLDALEAARDRSRELAAEHG</sequence>
<dbReference type="InterPro" id="IPR028939">
    <property type="entry name" value="P5C_Rdtase_cat_N"/>
</dbReference>
<feature type="region of interest" description="Disordered" evidence="9">
    <location>
        <begin position="1"/>
        <end position="21"/>
    </location>
</feature>
<name>A0A1T5J5E3_9MICO</name>
<dbReference type="InterPro" id="IPR029036">
    <property type="entry name" value="P5CR_dimer"/>
</dbReference>
<evidence type="ECO:0000313" key="12">
    <source>
        <dbReference type="EMBL" id="SKC46635.1"/>
    </source>
</evidence>
<dbReference type="GO" id="GO:0055129">
    <property type="term" value="P:L-proline biosynthetic process"/>
    <property type="evidence" value="ECO:0007669"/>
    <property type="project" value="UniProtKB-UniRule"/>
</dbReference>
<dbReference type="Pfam" id="PF03807">
    <property type="entry name" value="F420_oxidored"/>
    <property type="match status" value="1"/>
</dbReference>
<dbReference type="PANTHER" id="PTHR11645">
    <property type="entry name" value="PYRROLINE-5-CARBOXYLATE REDUCTASE"/>
    <property type="match status" value="1"/>
</dbReference>
<dbReference type="SUPFAM" id="SSF51735">
    <property type="entry name" value="NAD(P)-binding Rossmann-fold domains"/>
    <property type="match status" value="1"/>
</dbReference>
<feature type="binding site" evidence="7">
    <location>
        <position position="55"/>
    </location>
    <ligand>
        <name>NADP(+)</name>
        <dbReference type="ChEBI" id="CHEBI:58349"/>
    </ligand>
</feature>
<evidence type="ECO:0000256" key="9">
    <source>
        <dbReference type="SAM" id="MobiDB-lite"/>
    </source>
</evidence>
<proteinExistence type="inferred from homology"/>
<dbReference type="STRING" id="526729.SAMN04324258_1056"/>
<dbReference type="EC" id="1.5.1.2" evidence="5 6"/>
<keyword evidence="5 8" id="KW-0028">Amino-acid biosynthesis</keyword>
<keyword evidence="13" id="KW-1185">Reference proteome</keyword>
<keyword evidence="5" id="KW-0963">Cytoplasm</keyword>
<dbReference type="InterPro" id="IPR036291">
    <property type="entry name" value="NAD(P)-bd_dom_sf"/>
</dbReference>
<gene>
    <name evidence="5" type="primary">proC</name>
    <name evidence="12" type="ORF">SAMN04324258_1056</name>
</gene>
<dbReference type="SUPFAM" id="SSF48179">
    <property type="entry name" value="6-phosphogluconate dehydrogenase C-terminal domain-like"/>
    <property type="match status" value="1"/>
</dbReference>
<dbReference type="InterPro" id="IPR008927">
    <property type="entry name" value="6-PGluconate_DH-like_C_sf"/>
</dbReference>
<feature type="binding site" evidence="7">
    <location>
        <position position="76"/>
    </location>
    <ligand>
        <name>NADPH</name>
        <dbReference type="ChEBI" id="CHEBI:57783"/>
    </ligand>
</feature>
<dbReference type="Proteomes" id="UP000189777">
    <property type="component" value="Unassembled WGS sequence"/>
</dbReference>
<evidence type="ECO:0000256" key="4">
    <source>
        <dbReference type="ARBA" id="ARBA00058118"/>
    </source>
</evidence>
<comment type="pathway">
    <text evidence="5 8">Amino-acid biosynthesis; L-proline biosynthesis; L-proline from L-glutamate 5-semialdehyde: step 1/1.</text>
</comment>
<evidence type="ECO:0000256" key="8">
    <source>
        <dbReference type="RuleBase" id="RU003903"/>
    </source>
</evidence>
<accession>A0A1T5J5E3</accession>
<keyword evidence="2 5" id="KW-0521">NADP</keyword>
<dbReference type="GO" id="GO:0004735">
    <property type="term" value="F:pyrroline-5-carboxylate reductase activity"/>
    <property type="evidence" value="ECO:0007669"/>
    <property type="project" value="UniProtKB-UniRule"/>
</dbReference>
<evidence type="ECO:0000256" key="5">
    <source>
        <dbReference type="HAMAP-Rule" id="MF_01925"/>
    </source>
</evidence>
<dbReference type="NCBIfam" id="TIGR00112">
    <property type="entry name" value="proC"/>
    <property type="match status" value="1"/>
</dbReference>
<feature type="domain" description="Pyrroline-5-carboxylate reductase dimerisation" evidence="11">
    <location>
        <begin position="181"/>
        <end position="285"/>
    </location>
</feature>
<dbReference type="UniPathway" id="UPA00098">
    <property type="reaction ID" value="UER00361"/>
</dbReference>
<dbReference type="InterPro" id="IPR053790">
    <property type="entry name" value="P5CR-like_CS"/>
</dbReference>
<comment type="catalytic activity">
    <reaction evidence="5 8">
        <text>L-proline + NADP(+) = (S)-1-pyrroline-5-carboxylate + NADPH + 2 H(+)</text>
        <dbReference type="Rhea" id="RHEA:14109"/>
        <dbReference type="ChEBI" id="CHEBI:15378"/>
        <dbReference type="ChEBI" id="CHEBI:17388"/>
        <dbReference type="ChEBI" id="CHEBI:57783"/>
        <dbReference type="ChEBI" id="CHEBI:58349"/>
        <dbReference type="ChEBI" id="CHEBI:60039"/>
        <dbReference type="EC" id="1.5.1.2"/>
    </reaction>
</comment>
<evidence type="ECO:0000313" key="13">
    <source>
        <dbReference type="Proteomes" id="UP000189777"/>
    </source>
</evidence>
<comment type="subcellular location">
    <subcellularLocation>
        <location evidence="5">Cytoplasm</location>
    </subcellularLocation>
</comment>
<evidence type="ECO:0000259" key="10">
    <source>
        <dbReference type="Pfam" id="PF03807"/>
    </source>
</evidence>
<dbReference type="PROSITE" id="PS00521">
    <property type="entry name" value="P5CR"/>
    <property type="match status" value="1"/>
</dbReference>
<dbReference type="PIRSF" id="PIRSF000193">
    <property type="entry name" value="Pyrrol-5-carb_rd"/>
    <property type="match status" value="1"/>
</dbReference>
<evidence type="ECO:0000256" key="3">
    <source>
        <dbReference type="ARBA" id="ARBA00023002"/>
    </source>
</evidence>
<evidence type="ECO:0000256" key="6">
    <source>
        <dbReference type="NCBIfam" id="TIGR00112"/>
    </source>
</evidence>